<feature type="region of interest" description="Disordered" evidence="7">
    <location>
        <begin position="549"/>
        <end position="585"/>
    </location>
</feature>
<reference evidence="10" key="1">
    <citation type="submission" date="2016-10" db="EMBL/GenBank/DDBJ databases">
        <authorList>
            <person name="Varghese N."/>
            <person name="Submissions S."/>
        </authorList>
    </citation>
    <scope>NUCLEOTIDE SEQUENCE [LARGE SCALE GENOMIC DNA]</scope>
    <source>
        <strain evidence="10">DC30,IBRC 10041,KCTC 4046</strain>
    </source>
</reference>
<evidence type="ECO:0000256" key="3">
    <source>
        <dbReference type="ARBA" id="ARBA00022475"/>
    </source>
</evidence>
<evidence type="ECO:0000256" key="1">
    <source>
        <dbReference type="ARBA" id="ARBA00004651"/>
    </source>
</evidence>
<feature type="transmembrane region" description="Helical" evidence="8">
    <location>
        <begin position="454"/>
        <end position="471"/>
    </location>
</feature>
<comment type="subcellular location">
    <subcellularLocation>
        <location evidence="1">Cell membrane</location>
        <topology evidence="1">Multi-pass membrane protein</topology>
    </subcellularLocation>
</comment>
<keyword evidence="6 8" id="KW-0472">Membrane</keyword>
<sequence length="585" mass="60947">MTRHRKTRAEPGSRSRRDRGDDVHRDDTTYRYRTIDGAHDEEPTGSAAVPTNRDAAGGVALMGIGSTIDSLFKGPDDLDLTEGGIGWPLFYLSLPIVVMNLFQTAYNLADTFWLGQFDTTALAAISFAFPMVFLLISLALGLSVAGSVLVAQHVGAGRTDRAEYAASQTMSYAVIASVMLGAVGVLFVDEFLVLLGASDAIAPLVESYMRVFSAGLVFVFGFAVFVALMRGYGDTVTPMYVMAGSVVLNVLLDPILIFGFTGNPLFEALGAEGIQAWLFAATGYAGSGIEGAAIATVFSRALALVVGLVIMFGGTRGVRIRLGQMAPDRAFARKVFDIGVPASVEGTARSLSINLLLFVIAAFPETVVAAYGIGTRIFSVVFLPALAVSQGIETMTGQNIGAGKPDRAAATNHFGARAMFYVLTGVGAITLVAARPIAAVFTTDPAVIAESATFLRYSAVTFGFIGVMRAYTGGFRGAGKTLIAAVVSVITLGAIRLPVAWIGAAAIGSVGLWVSFAVSNVAGGIIAYLWFGRGTWRDGAITDRGVTDDVGSASDTGSAADTSSATDTSPATDIDSATDVEPTTD</sequence>
<keyword evidence="3" id="KW-1003">Cell membrane</keyword>
<feature type="transmembrane region" description="Helical" evidence="8">
    <location>
        <begin position="240"/>
        <end position="260"/>
    </location>
</feature>
<dbReference type="PANTHER" id="PTHR43549:SF2">
    <property type="entry name" value="MULTIDRUG RESISTANCE PROTEIN NORM-RELATED"/>
    <property type="match status" value="1"/>
</dbReference>
<feature type="region of interest" description="Disordered" evidence="7">
    <location>
        <begin position="1"/>
        <end position="26"/>
    </location>
</feature>
<keyword evidence="10" id="KW-1185">Reference proteome</keyword>
<feature type="transmembrane region" description="Helical" evidence="8">
    <location>
        <begin position="418"/>
        <end position="442"/>
    </location>
</feature>
<evidence type="ECO:0000256" key="7">
    <source>
        <dbReference type="SAM" id="MobiDB-lite"/>
    </source>
</evidence>
<accession>A0A1H3JLD6</accession>
<feature type="transmembrane region" description="Helical" evidence="8">
    <location>
        <begin position="510"/>
        <end position="531"/>
    </location>
</feature>
<feature type="compositionally biased region" description="Acidic residues" evidence="7">
    <location>
        <begin position="576"/>
        <end position="585"/>
    </location>
</feature>
<dbReference type="InterPro" id="IPR002528">
    <property type="entry name" value="MATE_fam"/>
</dbReference>
<feature type="compositionally biased region" description="Basic and acidic residues" evidence="7">
    <location>
        <begin position="8"/>
        <end position="26"/>
    </location>
</feature>
<evidence type="ECO:0000256" key="8">
    <source>
        <dbReference type="SAM" id="Phobius"/>
    </source>
</evidence>
<dbReference type="GO" id="GO:0042910">
    <property type="term" value="F:xenobiotic transmembrane transporter activity"/>
    <property type="evidence" value="ECO:0007669"/>
    <property type="project" value="InterPro"/>
</dbReference>
<feature type="transmembrane region" description="Helical" evidence="8">
    <location>
        <begin position="208"/>
        <end position="228"/>
    </location>
</feature>
<keyword evidence="5 8" id="KW-1133">Transmembrane helix</keyword>
<dbReference type="AlphaFoldDB" id="A0A1H3JLD6"/>
<dbReference type="GO" id="GO:0005886">
    <property type="term" value="C:plasma membrane"/>
    <property type="evidence" value="ECO:0007669"/>
    <property type="project" value="UniProtKB-SubCell"/>
</dbReference>
<dbReference type="Pfam" id="PF01554">
    <property type="entry name" value="MatE"/>
    <property type="match status" value="2"/>
</dbReference>
<evidence type="ECO:0000256" key="4">
    <source>
        <dbReference type="ARBA" id="ARBA00022692"/>
    </source>
</evidence>
<feature type="compositionally biased region" description="Low complexity" evidence="7">
    <location>
        <begin position="549"/>
        <end position="575"/>
    </location>
</feature>
<protein>
    <submittedName>
        <fullName evidence="9">Putative efflux protein, MATE family</fullName>
    </submittedName>
</protein>
<dbReference type="Proteomes" id="UP000199079">
    <property type="component" value="Unassembled WGS sequence"/>
</dbReference>
<feature type="transmembrane region" description="Helical" evidence="8">
    <location>
        <begin position="121"/>
        <end position="150"/>
    </location>
</feature>
<gene>
    <name evidence="9" type="ORF">SAMN05216564_10543</name>
</gene>
<name>A0A1H3JLD6_9EURY</name>
<proteinExistence type="predicted"/>
<dbReference type="InterPro" id="IPR052031">
    <property type="entry name" value="Membrane_Transporter-Flippase"/>
</dbReference>
<dbReference type="GO" id="GO:0015297">
    <property type="term" value="F:antiporter activity"/>
    <property type="evidence" value="ECO:0007669"/>
    <property type="project" value="InterPro"/>
</dbReference>
<feature type="transmembrane region" description="Helical" evidence="8">
    <location>
        <begin position="292"/>
        <end position="312"/>
    </location>
</feature>
<dbReference type="EMBL" id="FNPC01000005">
    <property type="protein sequence ID" value="SDY40218.1"/>
    <property type="molecule type" value="Genomic_DNA"/>
</dbReference>
<evidence type="ECO:0000256" key="5">
    <source>
        <dbReference type="ARBA" id="ARBA00022989"/>
    </source>
</evidence>
<evidence type="ECO:0000313" key="10">
    <source>
        <dbReference type="Proteomes" id="UP000199079"/>
    </source>
</evidence>
<organism evidence="9 10">
    <name type="scientific">Halopenitus persicus</name>
    <dbReference type="NCBI Taxonomy" id="1048396"/>
    <lineage>
        <taxon>Archaea</taxon>
        <taxon>Methanobacteriati</taxon>
        <taxon>Methanobacteriota</taxon>
        <taxon>Stenosarchaea group</taxon>
        <taxon>Halobacteria</taxon>
        <taxon>Halobacteriales</taxon>
        <taxon>Haloferacaceae</taxon>
        <taxon>Halopenitus</taxon>
    </lineage>
</organism>
<dbReference type="NCBIfam" id="TIGR00797">
    <property type="entry name" value="matE"/>
    <property type="match status" value="1"/>
</dbReference>
<feature type="transmembrane region" description="Helical" evidence="8">
    <location>
        <begin position="483"/>
        <end position="504"/>
    </location>
</feature>
<keyword evidence="4 8" id="KW-0812">Transmembrane</keyword>
<evidence type="ECO:0000256" key="6">
    <source>
        <dbReference type="ARBA" id="ARBA00023136"/>
    </source>
</evidence>
<dbReference type="PANTHER" id="PTHR43549">
    <property type="entry name" value="MULTIDRUG RESISTANCE PROTEIN YPNP-RELATED"/>
    <property type="match status" value="1"/>
</dbReference>
<feature type="transmembrane region" description="Helical" evidence="8">
    <location>
        <begin position="170"/>
        <end position="188"/>
    </location>
</feature>
<dbReference type="CDD" id="cd13142">
    <property type="entry name" value="MATE_like_12"/>
    <property type="match status" value="1"/>
</dbReference>
<keyword evidence="2" id="KW-0813">Transport</keyword>
<evidence type="ECO:0000313" key="9">
    <source>
        <dbReference type="EMBL" id="SDY40218.1"/>
    </source>
</evidence>
<evidence type="ECO:0000256" key="2">
    <source>
        <dbReference type="ARBA" id="ARBA00022448"/>
    </source>
</evidence>
<feature type="transmembrane region" description="Helical" evidence="8">
    <location>
        <begin position="89"/>
        <end position="109"/>
    </location>
</feature>
<feature type="transmembrane region" description="Helical" evidence="8">
    <location>
        <begin position="351"/>
        <end position="371"/>
    </location>
</feature>